<evidence type="ECO:0000256" key="2">
    <source>
        <dbReference type="ARBA" id="ARBA00022473"/>
    </source>
</evidence>
<evidence type="ECO:0000256" key="8">
    <source>
        <dbReference type="ARBA" id="ARBA00022825"/>
    </source>
</evidence>
<sequence>MWNLRSVSIRTIDDKNIWCENNLNIEQKNKNDYEAQTWEFPLIQSSSILQFSVQMFPIKSTNDTNWHLSLEISSDVIHGWSNWISLIPSCNQTTIYCEDKIGSTGSLFLAHLYKKQRNITIPIPDNYVNQEVRFRWKANQSNARFIINNVYVGADCPWFCSGHGICQSNGCLCNYGYALPYCSPDPLIVLKSEILPNELNSNLSVWSETWGYEKCSSDDQRYVFSQAGTRGLISPEFSLVDVQFIRIQLDTCFNHTDIFIDPISVQISINNGILWRTLTTIIYRKELPDQPWLIELPDDNALQFHLVRIRLFQRVTTKWTSNWILKKFEIIPQKLPYQWISNQSSLINTCNYKHYIFPYEIYSTIDIQLNDTSFLTFQLGHNPCTNGSLVTLNHSQFNLELSTDYGQTWSSIDRPSTIASNTNDIIITQPLRAIKNIFYLPLHTYYPKLKFLRIRWLAPNSTVANRSQIRNVTIRSECAILCELELCNGKCNCLNKTNCPVSSTKTTFYERFNSSISDLIILPSLNLQSTRFIEFDIHTNCKQNIPIISLEYSRNMGLSWQLFKFYILNRNQSYKFHEDFIDEMKYDYIVIRFVFSTCLKIEQIIVSGSMIRREGIYG</sequence>
<evidence type="ECO:0000256" key="1">
    <source>
        <dbReference type="ARBA" id="ARBA00004498"/>
    </source>
</evidence>
<gene>
    <name evidence="16" type="ORF">OKA104_LOCUS41000</name>
</gene>
<evidence type="ECO:0000256" key="14">
    <source>
        <dbReference type="ARBA" id="ARBA00044961"/>
    </source>
</evidence>
<evidence type="ECO:0000256" key="13">
    <source>
        <dbReference type="ARBA" id="ARBA00023900"/>
    </source>
</evidence>
<comment type="similarity">
    <text evidence="12">Belongs to the reelin family.</text>
</comment>
<evidence type="ECO:0000313" key="16">
    <source>
        <dbReference type="EMBL" id="CAF4201230.1"/>
    </source>
</evidence>
<dbReference type="InterPro" id="IPR049419">
    <property type="entry name" value="Reelin_subrepeat-B"/>
</dbReference>
<evidence type="ECO:0000256" key="11">
    <source>
        <dbReference type="ARBA" id="ARBA00022889"/>
    </source>
</evidence>
<keyword evidence="4" id="KW-0272">Extracellular matrix</keyword>
<organism evidence="16 17">
    <name type="scientific">Adineta steineri</name>
    <dbReference type="NCBI Taxonomy" id="433720"/>
    <lineage>
        <taxon>Eukaryota</taxon>
        <taxon>Metazoa</taxon>
        <taxon>Spiralia</taxon>
        <taxon>Gnathifera</taxon>
        <taxon>Rotifera</taxon>
        <taxon>Eurotatoria</taxon>
        <taxon>Bdelloidea</taxon>
        <taxon>Adinetida</taxon>
        <taxon>Adinetidae</taxon>
        <taxon>Adineta</taxon>
    </lineage>
</organism>
<dbReference type="PANTHER" id="PTHR11841">
    <property type="entry name" value="REELIN"/>
    <property type="match status" value="1"/>
</dbReference>
<dbReference type="GO" id="GO:0006508">
    <property type="term" value="P:proteolysis"/>
    <property type="evidence" value="ECO:0007669"/>
    <property type="project" value="UniProtKB-KW"/>
</dbReference>
<name>A0A820C3C2_9BILA</name>
<evidence type="ECO:0000256" key="15">
    <source>
        <dbReference type="ARBA" id="ARBA00046064"/>
    </source>
</evidence>
<keyword evidence="10" id="KW-0106">Calcium</keyword>
<keyword evidence="7" id="KW-0378">Hydrolase</keyword>
<evidence type="ECO:0000256" key="3">
    <source>
        <dbReference type="ARBA" id="ARBA00022525"/>
    </source>
</evidence>
<evidence type="ECO:0000256" key="6">
    <source>
        <dbReference type="ARBA" id="ARBA00022723"/>
    </source>
</evidence>
<evidence type="ECO:0000256" key="12">
    <source>
        <dbReference type="ARBA" id="ARBA00023773"/>
    </source>
</evidence>
<comment type="function">
    <text evidence="15">Extracellular matrix serine protease secreted by pioneer neurons that plays a role in layering of neurons in the cerebral cortex and cerebellum by coordinating cell positioning during neurodevelopment. Regulates microtubule function in neurons and neuronal migration. Binding to the extracellular domains of lipoprotein receptors VLDLR and LRP8/APOER2 induces tyrosine phosphorylation of DAB1 and modulation of TAU phosphorylation. Affects migration of sympathetic preganglionic neurons in the spinal cord, where it seems to act as a barrier to neuronal migration. Enzymatic activity is important for the modulation of cell adhesion.</text>
</comment>
<dbReference type="GO" id="GO:0008236">
    <property type="term" value="F:serine-type peptidase activity"/>
    <property type="evidence" value="ECO:0007669"/>
    <property type="project" value="UniProtKB-KW"/>
</dbReference>
<keyword evidence="3" id="KW-0964">Secreted</keyword>
<evidence type="ECO:0000256" key="7">
    <source>
        <dbReference type="ARBA" id="ARBA00022801"/>
    </source>
</evidence>
<dbReference type="GO" id="GO:0046872">
    <property type="term" value="F:metal ion binding"/>
    <property type="evidence" value="ECO:0007669"/>
    <property type="project" value="UniProtKB-KW"/>
</dbReference>
<reference evidence="16" key="1">
    <citation type="submission" date="2021-02" db="EMBL/GenBank/DDBJ databases">
        <authorList>
            <person name="Nowell W R."/>
        </authorList>
    </citation>
    <scope>NUCLEOTIDE SEQUENCE</scope>
</reference>
<evidence type="ECO:0000256" key="4">
    <source>
        <dbReference type="ARBA" id="ARBA00022530"/>
    </source>
</evidence>
<proteinExistence type="inferred from homology"/>
<dbReference type="GO" id="GO:0007417">
    <property type="term" value="P:central nervous system development"/>
    <property type="evidence" value="ECO:0007669"/>
    <property type="project" value="InterPro"/>
</dbReference>
<comment type="subcellular location">
    <subcellularLocation>
        <location evidence="1">Secreted</location>
        <location evidence="1">Extracellular space</location>
        <location evidence="1">Extracellular matrix</location>
    </subcellularLocation>
</comment>
<keyword evidence="8" id="KW-0720">Serine protease</keyword>
<evidence type="ECO:0000256" key="5">
    <source>
        <dbReference type="ARBA" id="ARBA00022670"/>
    </source>
</evidence>
<dbReference type="GO" id="GO:0007155">
    <property type="term" value="P:cell adhesion"/>
    <property type="evidence" value="ECO:0007669"/>
    <property type="project" value="UniProtKB-KW"/>
</dbReference>
<keyword evidence="5" id="KW-0645">Protease</keyword>
<keyword evidence="2" id="KW-0217">Developmental protein</keyword>
<keyword evidence="6" id="KW-0479">Metal-binding</keyword>
<dbReference type="PANTHER" id="PTHR11841:SF1">
    <property type="entry name" value="REELIN"/>
    <property type="match status" value="1"/>
</dbReference>
<dbReference type="InterPro" id="IPR034968">
    <property type="entry name" value="Reelin"/>
</dbReference>
<comment type="subunit">
    <text evidence="14">Oligomer of disulfide-linked homodimers.</text>
</comment>
<dbReference type="GO" id="GO:0070325">
    <property type="term" value="F:lipoprotein particle receptor binding"/>
    <property type="evidence" value="ECO:0007669"/>
    <property type="project" value="InterPro"/>
</dbReference>
<dbReference type="AlphaFoldDB" id="A0A820C3C2"/>
<keyword evidence="9" id="KW-0862">Zinc</keyword>
<comment type="caution">
    <text evidence="16">The sequence shown here is derived from an EMBL/GenBank/DDBJ whole genome shotgun (WGS) entry which is preliminary data.</text>
</comment>
<feature type="non-terminal residue" evidence="16">
    <location>
        <position position="1"/>
    </location>
</feature>
<evidence type="ECO:0000256" key="10">
    <source>
        <dbReference type="ARBA" id="ARBA00022837"/>
    </source>
</evidence>
<keyword evidence="11" id="KW-0130">Cell adhesion</keyword>
<dbReference type="Pfam" id="PF21471">
    <property type="entry name" value="Reelin_subrepeat-B"/>
    <property type="match status" value="3"/>
</dbReference>
<dbReference type="Proteomes" id="UP000663881">
    <property type="component" value="Unassembled WGS sequence"/>
</dbReference>
<dbReference type="GO" id="GO:0001764">
    <property type="term" value="P:neuron migration"/>
    <property type="evidence" value="ECO:0007669"/>
    <property type="project" value="InterPro"/>
</dbReference>
<evidence type="ECO:0000313" key="17">
    <source>
        <dbReference type="Proteomes" id="UP000663881"/>
    </source>
</evidence>
<dbReference type="EMBL" id="CAJOAY010009285">
    <property type="protein sequence ID" value="CAF4201230.1"/>
    <property type="molecule type" value="Genomic_DNA"/>
</dbReference>
<accession>A0A820C3C2</accession>
<dbReference type="Gene3D" id="2.60.120.260">
    <property type="entry name" value="Galactose-binding domain-like"/>
    <property type="match status" value="4"/>
</dbReference>
<protein>
    <recommendedName>
        <fullName evidence="13">Reelin</fullName>
    </recommendedName>
</protein>
<evidence type="ECO:0000256" key="9">
    <source>
        <dbReference type="ARBA" id="ARBA00022833"/>
    </source>
</evidence>